<name>A0ABN9WEU5_9DINO</name>
<dbReference type="Proteomes" id="UP001189429">
    <property type="component" value="Unassembled WGS sequence"/>
</dbReference>
<accession>A0ABN9WEU5</accession>
<feature type="compositionally biased region" description="Basic and acidic residues" evidence="1">
    <location>
        <begin position="10"/>
        <end position="27"/>
    </location>
</feature>
<reference evidence="2" key="1">
    <citation type="submission" date="2023-10" db="EMBL/GenBank/DDBJ databases">
        <authorList>
            <person name="Chen Y."/>
            <person name="Shah S."/>
            <person name="Dougan E. K."/>
            <person name="Thang M."/>
            <person name="Chan C."/>
        </authorList>
    </citation>
    <scope>NUCLEOTIDE SEQUENCE [LARGE SCALE GENOMIC DNA]</scope>
</reference>
<evidence type="ECO:0000313" key="3">
    <source>
        <dbReference type="Proteomes" id="UP001189429"/>
    </source>
</evidence>
<evidence type="ECO:0000313" key="2">
    <source>
        <dbReference type="EMBL" id="CAK0884891.1"/>
    </source>
</evidence>
<organism evidence="2 3">
    <name type="scientific">Prorocentrum cordatum</name>
    <dbReference type="NCBI Taxonomy" id="2364126"/>
    <lineage>
        <taxon>Eukaryota</taxon>
        <taxon>Sar</taxon>
        <taxon>Alveolata</taxon>
        <taxon>Dinophyceae</taxon>
        <taxon>Prorocentrales</taxon>
        <taxon>Prorocentraceae</taxon>
        <taxon>Prorocentrum</taxon>
    </lineage>
</organism>
<dbReference type="EMBL" id="CAUYUJ010018602">
    <property type="protein sequence ID" value="CAK0884891.1"/>
    <property type="molecule type" value="Genomic_DNA"/>
</dbReference>
<proteinExistence type="predicted"/>
<keyword evidence="3" id="KW-1185">Reference proteome</keyword>
<sequence>MLGGARPAARRCERMRPMADSESDSKRRWAAASARTLARRRRRERRAEVVASRAQAPGRRVDVFRKTLGAHWAVGDAIGGHEASIMAAASAAKLLGLSELAAEAEELGIGANWARHAAPPALAKMRQTPSGIKASLLEEFRGQLRAPVASGCTEKALTVMRRPTGRKPTGRSRSRPGYCSRWTSCTWKDTAWPLWT</sequence>
<protein>
    <submittedName>
        <fullName evidence="2">Uncharacterized protein</fullName>
    </submittedName>
</protein>
<gene>
    <name evidence="2" type="ORF">PCOR1329_LOCUS66658</name>
</gene>
<feature type="region of interest" description="Disordered" evidence="1">
    <location>
        <begin position="1"/>
        <end position="44"/>
    </location>
</feature>
<comment type="caution">
    <text evidence="2">The sequence shown here is derived from an EMBL/GenBank/DDBJ whole genome shotgun (WGS) entry which is preliminary data.</text>
</comment>
<evidence type="ECO:0000256" key="1">
    <source>
        <dbReference type="SAM" id="MobiDB-lite"/>
    </source>
</evidence>